<gene>
    <name evidence="5" type="ORF">SELMODRAFT_427541</name>
</gene>
<dbReference type="InterPro" id="IPR045051">
    <property type="entry name" value="SBT"/>
</dbReference>
<feature type="transmembrane region" description="Helical" evidence="3">
    <location>
        <begin position="531"/>
        <end position="550"/>
    </location>
</feature>
<dbReference type="GO" id="GO:0005576">
    <property type="term" value="C:extracellular region"/>
    <property type="evidence" value="ECO:0000318"/>
    <property type="project" value="GO_Central"/>
</dbReference>
<dbReference type="EMBL" id="GL377657">
    <property type="protein sequence ID" value="EFJ09981.1"/>
    <property type="molecule type" value="Genomic_DNA"/>
</dbReference>
<accession>D8SZX9</accession>
<keyword evidence="2 4" id="KW-0732">Signal</keyword>
<protein>
    <submittedName>
        <fullName evidence="5">Uncharacterized protein</fullName>
    </submittedName>
</protein>
<sequence length="764" mass="84869">MLFSVLLPATALLLLPHSCHGSDDDHFYLDLPSREGFACPEVNSFVNEFDPFYRWSLRSSLASVLSTTTGIDIELANSAYQQASAWRVISNSTSDGGANKLYASAEPHIAGGHMKQHRRNWQWRMQVDWGISIRMCLSIGGSQSNRSCLWTTPILSMENEVDLSLLLVGVPYRAATAPSIEPDLNNMQHSTAGFYLSNYASNARTDFTKYQKLNTSSHYYVTNTKDVPKCGFAPSYYSNDAAVYLGFPTLQCGCSNSSTKVCIVVTKNMDTSSWGSFDYRSPCNLPKSYWAWNAGGTNWLVLNTHNISSDKPAPFIATFKGNVSFGYALTTVTADNLQAMANTTSCVEALMQQSPVPSSVEVQNRCSTNQLVLSIEDGEYYLNKMRQFLWAPTPRENKISTPCLEDLPMGQLEFKDKLCVSKLDTAISTEIKLMIESMLQLRDVKFKQNKLWKDGSNNRNQVYTGILSAIVSFLGTCFLATSHKLQDIEESFQNFWNRDGAVGDSNTDDQAAQSSSKSVFSSQEPSFWFKFLYRTLLVLGFAVLLAYTAYSSVESIKKDRDILQAQTVPQVLSDGSVVLLTTTATYEVSCSADTTSDFIDKSKAFSSNGSIFILWSVDPDILKPDITAPGVHILAAYTQFNNSKVPYKLVSGTSISCPHKILRSILLQKRHECHHKRYDKHVLVRCHLLFMVATTPWQRSGGLLSCWLILPCCSWLFGLASAAAAATGRGTGTKYSSTTPLQLRKGREKQGICNGLMRKDYTEK</sequence>
<evidence type="ECO:0000313" key="6">
    <source>
        <dbReference type="Proteomes" id="UP000001514"/>
    </source>
</evidence>
<dbReference type="SUPFAM" id="SSF52743">
    <property type="entry name" value="Subtilisin-like"/>
    <property type="match status" value="1"/>
</dbReference>
<dbReference type="InterPro" id="IPR036852">
    <property type="entry name" value="Peptidase_S8/S53_dom_sf"/>
</dbReference>
<name>D8SZX9_SELML</name>
<dbReference type="GO" id="GO:0006508">
    <property type="term" value="P:proteolysis"/>
    <property type="evidence" value="ECO:0007669"/>
    <property type="project" value="InterPro"/>
</dbReference>
<keyword evidence="6" id="KW-1185">Reference proteome</keyword>
<dbReference type="HOGENOM" id="CLU_020955_0_0_1"/>
<feature type="chain" id="PRO_5003123187" evidence="4">
    <location>
        <begin position="22"/>
        <end position="764"/>
    </location>
</feature>
<keyword evidence="3" id="KW-0472">Membrane</keyword>
<dbReference type="Gene3D" id="3.50.30.30">
    <property type="match status" value="1"/>
</dbReference>
<comment type="similarity">
    <text evidence="1">Belongs to the peptidase S8 family.</text>
</comment>
<dbReference type="KEGG" id="smo:SELMODRAFT_427541"/>
<dbReference type="Proteomes" id="UP000001514">
    <property type="component" value="Unassembled WGS sequence"/>
</dbReference>
<proteinExistence type="inferred from homology"/>
<evidence type="ECO:0000256" key="1">
    <source>
        <dbReference type="ARBA" id="ARBA00011073"/>
    </source>
</evidence>
<evidence type="ECO:0000256" key="4">
    <source>
        <dbReference type="SAM" id="SignalP"/>
    </source>
</evidence>
<dbReference type="InParanoid" id="D8SZX9"/>
<reference evidence="5 6" key="1">
    <citation type="journal article" date="2011" name="Science">
        <title>The Selaginella genome identifies genetic changes associated with the evolution of vascular plants.</title>
        <authorList>
            <person name="Banks J.A."/>
            <person name="Nishiyama T."/>
            <person name="Hasebe M."/>
            <person name="Bowman J.L."/>
            <person name="Gribskov M."/>
            <person name="dePamphilis C."/>
            <person name="Albert V.A."/>
            <person name="Aono N."/>
            <person name="Aoyama T."/>
            <person name="Ambrose B.A."/>
            <person name="Ashton N.W."/>
            <person name="Axtell M.J."/>
            <person name="Barker E."/>
            <person name="Barker M.S."/>
            <person name="Bennetzen J.L."/>
            <person name="Bonawitz N.D."/>
            <person name="Chapple C."/>
            <person name="Cheng C."/>
            <person name="Correa L.G."/>
            <person name="Dacre M."/>
            <person name="DeBarry J."/>
            <person name="Dreyer I."/>
            <person name="Elias M."/>
            <person name="Engstrom E.M."/>
            <person name="Estelle M."/>
            <person name="Feng L."/>
            <person name="Finet C."/>
            <person name="Floyd S.K."/>
            <person name="Frommer W.B."/>
            <person name="Fujita T."/>
            <person name="Gramzow L."/>
            <person name="Gutensohn M."/>
            <person name="Harholt J."/>
            <person name="Hattori M."/>
            <person name="Heyl A."/>
            <person name="Hirai T."/>
            <person name="Hiwatashi Y."/>
            <person name="Ishikawa M."/>
            <person name="Iwata M."/>
            <person name="Karol K.G."/>
            <person name="Koehler B."/>
            <person name="Kolukisaoglu U."/>
            <person name="Kubo M."/>
            <person name="Kurata T."/>
            <person name="Lalonde S."/>
            <person name="Li K."/>
            <person name="Li Y."/>
            <person name="Litt A."/>
            <person name="Lyons E."/>
            <person name="Manning G."/>
            <person name="Maruyama T."/>
            <person name="Michael T.P."/>
            <person name="Mikami K."/>
            <person name="Miyazaki S."/>
            <person name="Morinaga S."/>
            <person name="Murata T."/>
            <person name="Mueller-Roeber B."/>
            <person name="Nelson D.R."/>
            <person name="Obara M."/>
            <person name="Oguri Y."/>
            <person name="Olmstead R.G."/>
            <person name="Onodera N."/>
            <person name="Petersen B.L."/>
            <person name="Pils B."/>
            <person name="Prigge M."/>
            <person name="Rensing S.A."/>
            <person name="Riano-Pachon D.M."/>
            <person name="Roberts A.W."/>
            <person name="Sato Y."/>
            <person name="Scheller H.V."/>
            <person name="Schulz B."/>
            <person name="Schulz C."/>
            <person name="Shakirov E.V."/>
            <person name="Shibagaki N."/>
            <person name="Shinohara N."/>
            <person name="Shippen D.E."/>
            <person name="Soerensen I."/>
            <person name="Sotooka R."/>
            <person name="Sugimoto N."/>
            <person name="Sugita M."/>
            <person name="Sumikawa N."/>
            <person name="Tanurdzic M."/>
            <person name="Theissen G."/>
            <person name="Ulvskov P."/>
            <person name="Wakazuki S."/>
            <person name="Weng J.K."/>
            <person name="Willats W.W."/>
            <person name="Wipf D."/>
            <person name="Wolf P.G."/>
            <person name="Yang L."/>
            <person name="Zimmer A.D."/>
            <person name="Zhu Q."/>
            <person name="Mitros T."/>
            <person name="Hellsten U."/>
            <person name="Loque D."/>
            <person name="Otillar R."/>
            <person name="Salamov A."/>
            <person name="Schmutz J."/>
            <person name="Shapiro H."/>
            <person name="Lindquist E."/>
            <person name="Lucas S."/>
            <person name="Rokhsar D."/>
            <person name="Grigoriev I.V."/>
        </authorList>
    </citation>
    <scope>NUCLEOTIDE SEQUENCE [LARGE SCALE GENOMIC DNA]</scope>
</reference>
<keyword evidence="3" id="KW-0812">Transmembrane</keyword>
<feature type="signal peptide" evidence="4">
    <location>
        <begin position="1"/>
        <end position="21"/>
    </location>
</feature>
<keyword evidence="3" id="KW-1133">Transmembrane helix</keyword>
<dbReference type="GO" id="GO:0004252">
    <property type="term" value="F:serine-type endopeptidase activity"/>
    <property type="evidence" value="ECO:0000318"/>
    <property type="project" value="GO_Central"/>
</dbReference>
<dbReference type="Gramene" id="EFJ09981">
    <property type="protein sequence ID" value="EFJ09981"/>
    <property type="gene ID" value="SELMODRAFT_427541"/>
</dbReference>
<dbReference type="Gene3D" id="3.40.50.200">
    <property type="entry name" value="Peptidase S8/S53 domain"/>
    <property type="match status" value="1"/>
</dbReference>
<organism evidence="6">
    <name type="scientific">Selaginella moellendorffii</name>
    <name type="common">Spikemoss</name>
    <dbReference type="NCBI Taxonomy" id="88036"/>
    <lineage>
        <taxon>Eukaryota</taxon>
        <taxon>Viridiplantae</taxon>
        <taxon>Streptophyta</taxon>
        <taxon>Embryophyta</taxon>
        <taxon>Tracheophyta</taxon>
        <taxon>Lycopodiopsida</taxon>
        <taxon>Selaginellales</taxon>
        <taxon>Selaginellaceae</taxon>
        <taxon>Selaginella</taxon>
    </lineage>
</organism>
<dbReference type="PANTHER" id="PTHR10795">
    <property type="entry name" value="PROPROTEIN CONVERTASE SUBTILISIN/KEXIN"/>
    <property type="match status" value="1"/>
</dbReference>
<evidence type="ECO:0000256" key="3">
    <source>
        <dbReference type="SAM" id="Phobius"/>
    </source>
</evidence>
<evidence type="ECO:0000313" key="5">
    <source>
        <dbReference type="EMBL" id="EFJ09981.1"/>
    </source>
</evidence>
<evidence type="ECO:0000256" key="2">
    <source>
        <dbReference type="ARBA" id="ARBA00022729"/>
    </source>
</evidence>
<dbReference type="AlphaFoldDB" id="D8SZX9"/>